<dbReference type="OrthoDB" id="82565at2157"/>
<dbReference type="STRING" id="2162.BRM9_1675"/>
<reference evidence="1 2" key="1">
    <citation type="submission" date="2013-12" db="EMBL/GenBank/DDBJ databases">
        <title>The complete genome sequence of Methanobacterium sp. BRM9.</title>
        <authorList>
            <consortium name="Pastoral Greenhouse Gas Research Consortium"/>
            <person name="Kelly W.J."/>
            <person name="Leahy S.C."/>
            <person name="Perry R."/>
            <person name="Li D."/>
            <person name="Altermann E."/>
            <person name="Lambie S.C."/>
            <person name="Attwood G.T."/>
        </authorList>
    </citation>
    <scope>NUCLEOTIDE SEQUENCE [LARGE SCALE GENOMIC DNA]</scope>
    <source>
        <strain evidence="1 2">BRM9</strain>
    </source>
</reference>
<dbReference type="AlphaFoldDB" id="A0A089ZCH0"/>
<evidence type="ECO:0000313" key="2">
    <source>
        <dbReference type="Proteomes" id="UP000029661"/>
    </source>
</evidence>
<organism evidence="1 2">
    <name type="scientific">Methanobacterium formicicum</name>
    <dbReference type="NCBI Taxonomy" id="2162"/>
    <lineage>
        <taxon>Archaea</taxon>
        <taxon>Methanobacteriati</taxon>
        <taxon>Methanobacteriota</taxon>
        <taxon>Methanomada group</taxon>
        <taxon>Methanobacteria</taxon>
        <taxon>Methanobacteriales</taxon>
        <taxon>Methanobacteriaceae</taxon>
        <taxon>Methanobacterium</taxon>
    </lineage>
</organism>
<dbReference type="Proteomes" id="UP000029661">
    <property type="component" value="Chromosome"/>
</dbReference>
<dbReference type="KEGG" id="mfc:BRM9_1675"/>
<name>A0A089ZCH0_METFO</name>
<protein>
    <submittedName>
        <fullName evidence="1">Phage-related protein</fullName>
    </submittedName>
</protein>
<dbReference type="GeneID" id="24792839"/>
<sequence length="168" mass="18570">MAQGIVKGLDTVSRTVPNYVKHEVKPGGILEDVKNVIIGPKSDVGVDTPVVWIVEHPTIPQPGSKANLSRTNYLQTPFEFVCVEYDKDPEIATEKAKNLATRVAASIITHFNVLKENPGDPDRIFQFVNFNELIPDGEVKVEGSNESVPVAAIILDFIYPISWLECKK</sequence>
<accession>A0A089ZCH0</accession>
<dbReference type="RefSeq" id="WP_048085443.1">
    <property type="nucleotide sequence ID" value="NZ_CP006933.1"/>
</dbReference>
<evidence type="ECO:0000313" key="1">
    <source>
        <dbReference type="EMBL" id="AIS32486.1"/>
    </source>
</evidence>
<gene>
    <name evidence="1" type="ORF">BRM9_1675</name>
</gene>
<proteinExistence type="predicted"/>
<dbReference type="EMBL" id="CP006933">
    <property type="protein sequence ID" value="AIS32486.1"/>
    <property type="molecule type" value="Genomic_DNA"/>
</dbReference>